<accession>A0A7S4DL50</accession>
<dbReference type="EMBL" id="HBIV01010878">
    <property type="protein sequence ID" value="CAE0656416.1"/>
    <property type="molecule type" value="Transcribed_RNA"/>
</dbReference>
<feature type="domain" description="PH" evidence="1">
    <location>
        <begin position="10"/>
        <end position="112"/>
    </location>
</feature>
<evidence type="ECO:0000313" key="2">
    <source>
        <dbReference type="EMBL" id="CAE0656416.1"/>
    </source>
</evidence>
<protein>
    <recommendedName>
        <fullName evidence="1">PH domain-containing protein</fullName>
    </recommendedName>
</protein>
<dbReference type="CDD" id="cd00821">
    <property type="entry name" value="PH"/>
    <property type="match status" value="1"/>
</dbReference>
<evidence type="ECO:0000259" key="1">
    <source>
        <dbReference type="PROSITE" id="PS50003"/>
    </source>
</evidence>
<organism evidence="2">
    <name type="scientific">Lotharella globosa</name>
    <dbReference type="NCBI Taxonomy" id="91324"/>
    <lineage>
        <taxon>Eukaryota</taxon>
        <taxon>Sar</taxon>
        <taxon>Rhizaria</taxon>
        <taxon>Cercozoa</taxon>
        <taxon>Chlorarachniophyceae</taxon>
        <taxon>Lotharella</taxon>
    </lineage>
</organism>
<dbReference type="AlphaFoldDB" id="A0A7S4DL50"/>
<dbReference type="SMART" id="SM00233">
    <property type="entry name" value="PH"/>
    <property type="match status" value="1"/>
</dbReference>
<name>A0A7S4DL50_9EUKA</name>
<reference evidence="2" key="1">
    <citation type="submission" date="2021-01" db="EMBL/GenBank/DDBJ databases">
        <authorList>
            <person name="Corre E."/>
            <person name="Pelletier E."/>
            <person name="Niang G."/>
            <person name="Scheremetjew M."/>
            <person name="Finn R."/>
            <person name="Kale V."/>
            <person name="Holt S."/>
            <person name="Cochrane G."/>
            <person name="Meng A."/>
            <person name="Brown T."/>
            <person name="Cohen L."/>
        </authorList>
    </citation>
    <scope>NUCLEOTIDE SEQUENCE</scope>
    <source>
        <strain evidence="2">CCCM811</strain>
    </source>
</reference>
<dbReference type="PROSITE" id="PS50003">
    <property type="entry name" value="PH_DOMAIN"/>
    <property type="match status" value="1"/>
</dbReference>
<gene>
    <name evidence="2" type="ORF">LGLO00237_LOCUS8148</name>
</gene>
<dbReference type="SUPFAM" id="SSF50729">
    <property type="entry name" value="PH domain-like"/>
    <property type="match status" value="1"/>
</dbReference>
<dbReference type="Pfam" id="PF00169">
    <property type="entry name" value="PH"/>
    <property type="match status" value="1"/>
</dbReference>
<dbReference type="InterPro" id="IPR011993">
    <property type="entry name" value="PH-like_dom_sf"/>
</dbReference>
<dbReference type="Gene3D" id="2.30.29.30">
    <property type="entry name" value="Pleckstrin-homology domain (PH domain)/Phosphotyrosine-binding domain (PTB)"/>
    <property type="match status" value="1"/>
</dbReference>
<dbReference type="InterPro" id="IPR001849">
    <property type="entry name" value="PH_domain"/>
</dbReference>
<sequence length="244" mass="28663">MKRDASRELDFARQGYMWVRRQGISQQWERRWFVLSNGWLRSYGGPEKLDESESDRISLENSHLESLPYNMRAQGRYYFKLHAPNSKRILMLACNTSDEFQEWARYLTGSIKTDTYNSFDFSGDDSHPATPGATDFSRWIEETRKRGIRRTTEVKSDRNPRQHVVHTYYGVSAFEEQDMNATERHEAELQPLITESGCAKRRGYLMYCTRYWSNCWDLFTYVITCCRRKTSAKKPDPLALGSGL</sequence>
<proteinExistence type="predicted"/>